<evidence type="ECO:0000256" key="1">
    <source>
        <dbReference type="SAM" id="MobiDB-lite"/>
    </source>
</evidence>
<evidence type="ECO:0000313" key="3">
    <source>
        <dbReference type="Proteomes" id="UP001066276"/>
    </source>
</evidence>
<evidence type="ECO:0000313" key="2">
    <source>
        <dbReference type="EMBL" id="KAJ1147136.1"/>
    </source>
</evidence>
<gene>
    <name evidence="2" type="ORF">NDU88_000023</name>
</gene>
<organism evidence="2 3">
    <name type="scientific">Pleurodeles waltl</name>
    <name type="common">Iberian ribbed newt</name>
    <dbReference type="NCBI Taxonomy" id="8319"/>
    <lineage>
        <taxon>Eukaryota</taxon>
        <taxon>Metazoa</taxon>
        <taxon>Chordata</taxon>
        <taxon>Craniata</taxon>
        <taxon>Vertebrata</taxon>
        <taxon>Euteleostomi</taxon>
        <taxon>Amphibia</taxon>
        <taxon>Batrachia</taxon>
        <taxon>Caudata</taxon>
        <taxon>Salamandroidea</taxon>
        <taxon>Salamandridae</taxon>
        <taxon>Pleurodelinae</taxon>
        <taxon>Pleurodeles</taxon>
    </lineage>
</organism>
<feature type="region of interest" description="Disordered" evidence="1">
    <location>
        <begin position="1"/>
        <end position="59"/>
    </location>
</feature>
<proteinExistence type="predicted"/>
<sequence length="143" mass="16411">MGFIPARSQFRPSQQASPWVVGGPRTPFSPTPWHQRLEKRTKDKRRAQPVHPGQDLNLTITGGFPHSSYSISYTENPKTSQFCVGHTRNPVTLDEGKVENRVQRYEWERVGRLGFYKQETQWLLHAFFWAIHGTASESSSRSA</sequence>
<name>A0AAV7R3N8_PLEWA</name>
<accession>A0AAV7R3N8</accession>
<comment type="caution">
    <text evidence="2">The sequence shown here is derived from an EMBL/GenBank/DDBJ whole genome shotgun (WGS) entry which is preliminary data.</text>
</comment>
<dbReference type="AlphaFoldDB" id="A0AAV7R3N8"/>
<protein>
    <submittedName>
        <fullName evidence="2">Uncharacterized protein</fullName>
    </submittedName>
</protein>
<reference evidence="2" key="1">
    <citation type="journal article" date="2022" name="bioRxiv">
        <title>Sequencing and chromosome-scale assembly of the giantPleurodeles waltlgenome.</title>
        <authorList>
            <person name="Brown T."/>
            <person name="Elewa A."/>
            <person name="Iarovenko S."/>
            <person name="Subramanian E."/>
            <person name="Araus A.J."/>
            <person name="Petzold A."/>
            <person name="Susuki M."/>
            <person name="Suzuki K.-i.T."/>
            <person name="Hayashi T."/>
            <person name="Toyoda A."/>
            <person name="Oliveira C."/>
            <person name="Osipova E."/>
            <person name="Leigh N.D."/>
            <person name="Simon A."/>
            <person name="Yun M.H."/>
        </authorList>
    </citation>
    <scope>NUCLEOTIDE SEQUENCE</scope>
    <source>
        <strain evidence="2">20211129_DDA</strain>
        <tissue evidence="2">Liver</tissue>
    </source>
</reference>
<dbReference type="EMBL" id="JANPWB010000009">
    <property type="protein sequence ID" value="KAJ1147136.1"/>
    <property type="molecule type" value="Genomic_DNA"/>
</dbReference>
<dbReference type="Proteomes" id="UP001066276">
    <property type="component" value="Chromosome 5"/>
</dbReference>
<keyword evidence="3" id="KW-1185">Reference proteome</keyword>